<organism evidence="2 3">
    <name type="scientific">Pyrobaculum neutrophilum (strain DSM 2338 / JCM 9278 / NBRC 100436 / V24Sta)</name>
    <name type="common">Thermoproteus neutrophilus</name>
    <dbReference type="NCBI Taxonomy" id="444157"/>
    <lineage>
        <taxon>Archaea</taxon>
        <taxon>Thermoproteota</taxon>
        <taxon>Thermoprotei</taxon>
        <taxon>Thermoproteales</taxon>
        <taxon>Thermoproteaceae</taxon>
        <taxon>Pyrobaculum</taxon>
    </lineage>
</organism>
<dbReference type="KEGG" id="tne:Tneu_0063"/>
<dbReference type="Proteomes" id="UP000001694">
    <property type="component" value="Chromosome"/>
</dbReference>
<evidence type="ECO:0000313" key="3">
    <source>
        <dbReference type="Proteomes" id="UP000001694"/>
    </source>
</evidence>
<keyword evidence="3" id="KW-1185">Reference proteome</keyword>
<protein>
    <submittedName>
        <fullName evidence="2">Uncharacterized protein</fullName>
    </submittedName>
</protein>
<dbReference type="AlphaFoldDB" id="B1YA47"/>
<feature type="compositionally biased region" description="Low complexity" evidence="1">
    <location>
        <begin position="28"/>
        <end position="66"/>
    </location>
</feature>
<dbReference type="OrthoDB" id="28970at2157"/>
<proteinExistence type="predicted"/>
<dbReference type="STRING" id="444157.Tneu_0063"/>
<dbReference type="eggNOG" id="arCOG05462">
    <property type="taxonomic scope" value="Archaea"/>
</dbReference>
<sequence>MRWLIPLAVAAALIAVYLMLQPPPPPQAGITTTATPQQPTTAPTQTTATAQTPTATAQPTATTTTAPRPPAPQPVYLPKITWRLSAPPVVNTTKLPLAVNYTITLANEGNGTGAVEVDGVVYTLKPGERINVTKSVVAKTAGRQKIAVVINGTEYAYATAVYYYAPKLVAEPIAVNVTKMPANATVEIVIKNVGNYSAVVDGVVIQPGQTARIKTTLNITAAGTYYVNYSGVPIAVTVNYLTPNVEYKLGGPTYLEVLPGENATAWLWLYNRGNATAEVKIDGRAYAIAPRSYINITKSVRINSGGLYAVVFHAEGALNGTLEWRVKAALVAVRVEIVVWKPDLMRSWPAPTDTLALSVTSKSVDIAWGYIISTNATYRPITLNIQGPGGGTYVLKPGAYISANSTATLQAPGTGELAVYINGTKYATTIRLDLKPPTVSVSDVSQIWFEDARPIYSVQINCRVATIQFDLMRVSGTVTYSPTATNLQGTITVKTASGVYTGDYSGYVSGNSGHVSISIAGRRVDIDFTVSPLAPTRILVDGSQVTCTAPTYLIPPVLYRQKPTTPPTSATAYASALVSLFAKQDGDRAQSAVWNGDYVEVTDGWGNKMAVYIRQGQIEISGALSARITAVIS</sequence>
<dbReference type="RefSeq" id="WP_012349442.1">
    <property type="nucleotide sequence ID" value="NC_010525.1"/>
</dbReference>
<dbReference type="GeneID" id="6164373"/>
<reference evidence="2" key="1">
    <citation type="submission" date="2008-03" db="EMBL/GenBank/DDBJ databases">
        <title>Complete sequence of Thermoproteus neutrophilus V24Sta.</title>
        <authorList>
            <consortium name="US DOE Joint Genome Institute"/>
            <person name="Copeland A."/>
            <person name="Lucas S."/>
            <person name="Lapidus A."/>
            <person name="Glavina del Rio T."/>
            <person name="Dalin E."/>
            <person name="Tice H."/>
            <person name="Bruce D."/>
            <person name="Goodwin L."/>
            <person name="Pitluck S."/>
            <person name="Sims D."/>
            <person name="Brettin T."/>
            <person name="Detter J.C."/>
            <person name="Han C."/>
            <person name="Kuske C.R."/>
            <person name="Schmutz J."/>
            <person name="Larimer F."/>
            <person name="Land M."/>
            <person name="Hauser L."/>
            <person name="Kyrpides N."/>
            <person name="Mikhailova N."/>
            <person name="Biddle J.F."/>
            <person name="Zhang Z."/>
            <person name="Fitz-Gibbon S.T."/>
            <person name="Lowe T.M."/>
            <person name="Saltikov C."/>
            <person name="House C.H."/>
            <person name="Richardson P."/>
        </authorList>
    </citation>
    <scope>NUCLEOTIDE SEQUENCE [LARGE SCALE GENOMIC DNA]</scope>
    <source>
        <strain evidence="2">V24Sta</strain>
    </source>
</reference>
<accession>B1YA47</accession>
<gene>
    <name evidence="2" type="ordered locus">Tneu_0063</name>
</gene>
<dbReference type="EMBL" id="CP001014">
    <property type="protein sequence ID" value="ACB39021.1"/>
    <property type="molecule type" value="Genomic_DNA"/>
</dbReference>
<evidence type="ECO:0000313" key="2">
    <source>
        <dbReference type="EMBL" id="ACB39021.1"/>
    </source>
</evidence>
<name>B1YA47_PYRNV</name>
<evidence type="ECO:0000256" key="1">
    <source>
        <dbReference type="SAM" id="MobiDB-lite"/>
    </source>
</evidence>
<dbReference type="HOGENOM" id="CLU_431910_0_0_2"/>
<feature type="region of interest" description="Disordered" evidence="1">
    <location>
        <begin position="28"/>
        <end position="72"/>
    </location>
</feature>